<reference evidence="2" key="1">
    <citation type="submission" date="2017-06" db="EMBL/GenBank/DDBJ databases">
        <title>FDA dAtabase for Regulatory Grade micrObial Sequences (FDA-ARGOS): Supporting development and validation of Infectious Disease Dx tests.</title>
        <authorList>
            <person name="Minogue T."/>
            <person name="Wolcott M."/>
            <person name="Wasieloski L."/>
            <person name="Aguilar W."/>
            <person name="Moore D."/>
            <person name="Tallon L."/>
            <person name="Sadzewicz L."/>
            <person name="Sengamalay N."/>
            <person name="Ott S."/>
            <person name="Godinez A."/>
            <person name="Nagaraj S."/>
            <person name="Nadendla S."/>
            <person name="Geyer C."/>
            <person name="Sichtig H."/>
        </authorList>
    </citation>
    <scope>NUCLEOTIDE SEQUENCE [LARGE SCALE GENOMIC DNA]</scope>
    <source>
        <strain evidence="2">FDAARGOS_289</strain>
    </source>
</reference>
<dbReference type="RefSeq" id="WP_088582365.1">
    <property type="nucleotide sequence ID" value="NZ_CP022048.2"/>
</dbReference>
<dbReference type="AlphaFoldDB" id="A0A1Z3U6I4"/>
<gene>
    <name evidence="1" type="ORF">CEP68_04945</name>
</gene>
<name>A0A1Z3U6I4_BREVE</name>
<dbReference type="EMBL" id="CP022048">
    <property type="protein sequence ID" value="ASE38897.1"/>
    <property type="molecule type" value="Genomic_DNA"/>
</dbReference>
<sequence>MDADPDQRLRTAVAKVTLGETQVRILTAKGAIPGDRTIQGAEREERADGETEWILPVRLKHRHNAVLIEAEGQSPTAANRIDRALVRAVAMARRWTADLRTGRHGSTTQLAKAENLCVRYLGQILPLAYMAPDLVEQIISGRQPQALSLGALIAHPFPMDWNEQRRLFMAIGAVG</sequence>
<dbReference type="Proteomes" id="UP000197050">
    <property type="component" value="Chromosome"/>
</dbReference>
<proteinExistence type="predicted"/>
<accession>A0A1Z3U6I4</accession>
<dbReference type="KEGG" id="bvc:CEP68_04945"/>
<protein>
    <submittedName>
        <fullName evidence="1">Uncharacterized protein</fullName>
    </submittedName>
</protein>
<organism evidence="1 2">
    <name type="scientific">Brevundimonas vesicularis</name>
    <name type="common">Pseudomonas vesicularis</name>
    <dbReference type="NCBI Taxonomy" id="41276"/>
    <lineage>
        <taxon>Bacteria</taxon>
        <taxon>Pseudomonadati</taxon>
        <taxon>Pseudomonadota</taxon>
        <taxon>Alphaproteobacteria</taxon>
        <taxon>Caulobacterales</taxon>
        <taxon>Caulobacteraceae</taxon>
        <taxon>Brevundimonas</taxon>
    </lineage>
</organism>
<evidence type="ECO:0000313" key="2">
    <source>
        <dbReference type="Proteomes" id="UP000197050"/>
    </source>
</evidence>
<dbReference type="GeneID" id="34013193"/>
<evidence type="ECO:0000313" key="1">
    <source>
        <dbReference type="EMBL" id="ASE38897.1"/>
    </source>
</evidence>